<comment type="similarity">
    <text evidence="3">Belongs to the cytochrome P450 family.</text>
</comment>
<dbReference type="PRINTS" id="PR00465">
    <property type="entry name" value="EP450IV"/>
</dbReference>
<dbReference type="Gene3D" id="1.10.630.10">
    <property type="entry name" value="Cytochrome P450"/>
    <property type="match status" value="1"/>
</dbReference>
<dbReference type="CDD" id="cd11069">
    <property type="entry name" value="CYP_FUM15-like"/>
    <property type="match status" value="1"/>
</dbReference>
<comment type="cofactor">
    <cofactor evidence="1 10">
        <name>heme</name>
        <dbReference type="ChEBI" id="CHEBI:30413"/>
    </cofactor>
</comment>
<dbReference type="SUPFAM" id="SSF48264">
    <property type="entry name" value="Cytochrome P450"/>
    <property type="match status" value="1"/>
</dbReference>
<dbReference type="InterPro" id="IPR002403">
    <property type="entry name" value="Cyt_P450_E_grp-IV"/>
</dbReference>
<dbReference type="InterPro" id="IPR001128">
    <property type="entry name" value="Cyt_P450"/>
</dbReference>
<evidence type="ECO:0000256" key="9">
    <source>
        <dbReference type="ARBA" id="ARBA00023180"/>
    </source>
</evidence>
<gene>
    <name evidence="11" type="ORF">POSPLADRAFT_1047253</name>
</gene>
<dbReference type="InterPro" id="IPR036396">
    <property type="entry name" value="Cyt_P450_sf"/>
</dbReference>
<feature type="binding site" description="axial binding residue" evidence="10">
    <location>
        <position position="483"/>
    </location>
    <ligand>
        <name>heme</name>
        <dbReference type="ChEBI" id="CHEBI:30413"/>
    </ligand>
    <ligandPart>
        <name>Fe</name>
        <dbReference type="ChEBI" id="CHEBI:18248"/>
    </ligandPart>
</feature>
<dbReference type="PANTHER" id="PTHR24305">
    <property type="entry name" value="CYTOCHROME P450"/>
    <property type="match status" value="1"/>
</dbReference>
<evidence type="ECO:0000313" key="12">
    <source>
        <dbReference type="Proteomes" id="UP000194127"/>
    </source>
</evidence>
<dbReference type="Proteomes" id="UP000194127">
    <property type="component" value="Unassembled WGS sequence"/>
</dbReference>
<evidence type="ECO:0000313" key="11">
    <source>
        <dbReference type="EMBL" id="OSX60949.1"/>
    </source>
</evidence>
<dbReference type="PRINTS" id="PR00385">
    <property type="entry name" value="P450"/>
</dbReference>
<dbReference type="GeneID" id="36324189"/>
<sequence length="548" mass="61069">MDTLPTVLFLVLAGGAAWYAWQRSQRRKNHVLENLPGPPSRSFLKGSLGEMFHRHAWPFQTDVALNYGPVVKLRGFLNRPIVFVSDPTALHTMIIKEEHIFEESQSFILGNKLIFGPGLLATLGDQHRKQRKILNPVFSVAHMRNMLPLFYDVIYRLRDAISLQVKSGQSEIDILAWTGRVALELIGQSGLGYSFDDFVSDMKDDYGAALKALFPRLMDVDILQRLLPYMPLTVPAGVRRLAISLMPNAAVQKLRSIVDVMSARSVRIFMSKRKALADGDEAVLEQIGKGKDIMSVLMKANELASENDRLSEEELIGQMSTLVFAAVDTTSNTVARILHILSERPHVQDKLRQEILAAGAHNKSSYDELNKLPFLNAVCRETLRLYPIGTTVMRVPNKDTVLPLSEPVVGVDGTIIKEIPIPKGTEVLVGAWACNVKKSLWGEDSTEWKPERWVNGLPTAVLEAPIPGVYSHLMTFLGGKRACIGFKFSEMEMKVLLSVLLSAFTFEPTGRPIIWNLAGVIYPTTSRESETPEMFLKVGLYSEGAKTE</sequence>
<dbReference type="STRING" id="670580.A0A1X6MX78"/>
<name>A0A1X6MX78_9APHY</name>
<evidence type="ECO:0000256" key="3">
    <source>
        <dbReference type="ARBA" id="ARBA00010617"/>
    </source>
</evidence>
<keyword evidence="12" id="KW-1185">Reference proteome</keyword>
<dbReference type="AlphaFoldDB" id="A0A1X6MX78"/>
<evidence type="ECO:0000256" key="10">
    <source>
        <dbReference type="PIRSR" id="PIRSR602403-1"/>
    </source>
</evidence>
<evidence type="ECO:0000256" key="6">
    <source>
        <dbReference type="ARBA" id="ARBA00023002"/>
    </source>
</evidence>
<evidence type="ECO:0000256" key="7">
    <source>
        <dbReference type="ARBA" id="ARBA00023004"/>
    </source>
</evidence>
<evidence type="ECO:0000256" key="1">
    <source>
        <dbReference type="ARBA" id="ARBA00001971"/>
    </source>
</evidence>
<dbReference type="Pfam" id="PF00067">
    <property type="entry name" value="p450"/>
    <property type="match status" value="1"/>
</dbReference>
<keyword evidence="4 10" id="KW-0349">Heme</keyword>
<dbReference type="GO" id="GO:0005506">
    <property type="term" value="F:iron ion binding"/>
    <property type="evidence" value="ECO:0007669"/>
    <property type="project" value="InterPro"/>
</dbReference>
<evidence type="ECO:0000256" key="5">
    <source>
        <dbReference type="ARBA" id="ARBA00022723"/>
    </source>
</evidence>
<keyword evidence="9" id="KW-0325">Glycoprotein</keyword>
<dbReference type="RefSeq" id="XP_024337743.1">
    <property type="nucleotide sequence ID" value="XM_024479239.1"/>
</dbReference>
<dbReference type="GO" id="GO:0016705">
    <property type="term" value="F:oxidoreductase activity, acting on paired donors, with incorporation or reduction of molecular oxygen"/>
    <property type="evidence" value="ECO:0007669"/>
    <property type="project" value="InterPro"/>
</dbReference>
<dbReference type="OrthoDB" id="1470350at2759"/>
<evidence type="ECO:0008006" key="13">
    <source>
        <dbReference type="Google" id="ProtNLM"/>
    </source>
</evidence>
<evidence type="ECO:0000256" key="2">
    <source>
        <dbReference type="ARBA" id="ARBA00005179"/>
    </source>
</evidence>
<reference evidence="11 12" key="1">
    <citation type="submission" date="2017-04" db="EMBL/GenBank/DDBJ databases">
        <title>Genome Sequence of the Model Brown-Rot Fungus Postia placenta SB12.</title>
        <authorList>
            <consortium name="DOE Joint Genome Institute"/>
            <person name="Gaskell J."/>
            <person name="Kersten P."/>
            <person name="Larrondo L.F."/>
            <person name="Canessa P."/>
            <person name="Martinez D."/>
            <person name="Hibbett D."/>
            <person name="Schmoll M."/>
            <person name="Kubicek C.P."/>
            <person name="Martinez A.T."/>
            <person name="Yadav J."/>
            <person name="Master E."/>
            <person name="Magnuson J.K."/>
            <person name="James T."/>
            <person name="Yaver D."/>
            <person name="Berka R."/>
            <person name="Labutti K."/>
            <person name="Lipzen A."/>
            <person name="Aerts A."/>
            <person name="Barry K."/>
            <person name="Henrissat B."/>
            <person name="Blanchette R."/>
            <person name="Grigoriev I."/>
            <person name="Cullen D."/>
        </authorList>
    </citation>
    <scope>NUCLEOTIDE SEQUENCE [LARGE SCALE GENOMIC DNA]</scope>
    <source>
        <strain evidence="11 12">MAD-698-R-SB12</strain>
    </source>
</reference>
<dbReference type="PANTHER" id="PTHR24305:SF166">
    <property type="entry name" value="CYTOCHROME P450 12A4, MITOCHONDRIAL-RELATED"/>
    <property type="match status" value="1"/>
</dbReference>
<accession>A0A1X6MX78</accession>
<protein>
    <recommendedName>
        <fullName evidence="13">Cytochrome P450</fullName>
    </recommendedName>
</protein>
<organism evidence="11 12">
    <name type="scientific">Postia placenta MAD-698-R-SB12</name>
    <dbReference type="NCBI Taxonomy" id="670580"/>
    <lineage>
        <taxon>Eukaryota</taxon>
        <taxon>Fungi</taxon>
        <taxon>Dikarya</taxon>
        <taxon>Basidiomycota</taxon>
        <taxon>Agaricomycotina</taxon>
        <taxon>Agaricomycetes</taxon>
        <taxon>Polyporales</taxon>
        <taxon>Adustoporiaceae</taxon>
        <taxon>Rhodonia</taxon>
    </lineage>
</organism>
<keyword evidence="8" id="KW-0503">Monooxygenase</keyword>
<comment type="pathway">
    <text evidence="2">Secondary metabolite biosynthesis.</text>
</comment>
<dbReference type="InterPro" id="IPR050121">
    <property type="entry name" value="Cytochrome_P450_monoxygenase"/>
</dbReference>
<dbReference type="GO" id="GO:0020037">
    <property type="term" value="F:heme binding"/>
    <property type="evidence" value="ECO:0007669"/>
    <property type="project" value="InterPro"/>
</dbReference>
<dbReference type="GO" id="GO:0004497">
    <property type="term" value="F:monooxygenase activity"/>
    <property type="evidence" value="ECO:0007669"/>
    <property type="project" value="UniProtKB-KW"/>
</dbReference>
<evidence type="ECO:0000256" key="8">
    <source>
        <dbReference type="ARBA" id="ARBA00023033"/>
    </source>
</evidence>
<dbReference type="EMBL" id="KZ110599">
    <property type="protein sequence ID" value="OSX60949.1"/>
    <property type="molecule type" value="Genomic_DNA"/>
</dbReference>
<keyword evidence="5 10" id="KW-0479">Metal-binding</keyword>
<keyword evidence="7 10" id="KW-0408">Iron</keyword>
<evidence type="ECO:0000256" key="4">
    <source>
        <dbReference type="ARBA" id="ARBA00022617"/>
    </source>
</evidence>
<keyword evidence="6" id="KW-0560">Oxidoreductase</keyword>
<proteinExistence type="inferred from homology"/>